<keyword evidence="1" id="KW-1133">Transmembrane helix</keyword>
<evidence type="ECO:0000256" key="1">
    <source>
        <dbReference type="SAM" id="Phobius"/>
    </source>
</evidence>
<name>A0A1M4X581_9CLOT</name>
<dbReference type="Proteomes" id="UP000184423">
    <property type="component" value="Unassembled WGS sequence"/>
</dbReference>
<gene>
    <name evidence="2" type="ORF">SAMN02746091_01319</name>
</gene>
<keyword evidence="1" id="KW-0812">Transmembrane</keyword>
<accession>A0A1M4X581</accession>
<feature type="transmembrane region" description="Helical" evidence="1">
    <location>
        <begin position="20"/>
        <end position="37"/>
    </location>
</feature>
<keyword evidence="3" id="KW-1185">Reference proteome</keyword>
<keyword evidence="1" id="KW-0472">Membrane</keyword>
<evidence type="ECO:0000313" key="3">
    <source>
        <dbReference type="Proteomes" id="UP000184423"/>
    </source>
</evidence>
<dbReference type="EMBL" id="FQVG01000021">
    <property type="protein sequence ID" value="SHE88668.1"/>
    <property type="molecule type" value="Genomic_DNA"/>
</dbReference>
<dbReference type="AlphaFoldDB" id="A0A1M4X581"/>
<organism evidence="2 3">
    <name type="scientific">Caloramator proteoclasticus DSM 10124</name>
    <dbReference type="NCBI Taxonomy" id="1121262"/>
    <lineage>
        <taxon>Bacteria</taxon>
        <taxon>Bacillati</taxon>
        <taxon>Bacillota</taxon>
        <taxon>Clostridia</taxon>
        <taxon>Eubacteriales</taxon>
        <taxon>Clostridiaceae</taxon>
        <taxon>Caloramator</taxon>
    </lineage>
</organism>
<sequence>MGRPSIFSKNYEEQMRRRRINITLIILIIIFAAFFYTKYQFNKRGININIADKFSFLKKQQKDIKQDENINRENKKEEIKDTPNNENKVDETLKEYIYISNSQRQFKVVYRDENGVKKFVEVKSEGVNVDFDILKDGTKVVFDDKENQNIIVYSIDGTYEDIILKTLKTSKYTFEKDKVLQRQKDYIWAEKPHFTSDGKVVFLTKLPYNLTKRGIFIWYANYNGTRLVRLGELSYDINNIKYDGFDENEGLRIISDGKTFVLEKGKYKLKEIK</sequence>
<protein>
    <submittedName>
        <fullName evidence="2">Uncharacterized protein</fullName>
    </submittedName>
</protein>
<proteinExistence type="predicted"/>
<evidence type="ECO:0000313" key="2">
    <source>
        <dbReference type="EMBL" id="SHE88668.1"/>
    </source>
</evidence>
<reference evidence="3" key="1">
    <citation type="submission" date="2016-11" db="EMBL/GenBank/DDBJ databases">
        <authorList>
            <person name="Varghese N."/>
            <person name="Submissions S."/>
        </authorList>
    </citation>
    <scope>NUCLEOTIDE SEQUENCE [LARGE SCALE GENOMIC DNA]</scope>
    <source>
        <strain evidence="3">DSM 10124</strain>
    </source>
</reference>
<dbReference type="RefSeq" id="WP_073248557.1">
    <property type="nucleotide sequence ID" value="NZ_FQVG01000021.1"/>
</dbReference>